<proteinExistence type="predicted"/>
<dbReference type="GO" id="GO:0006508">
    <property type="term" value="P:proteolysis"/>
    <property type="evidence" value="ECO:0007669"/>
    <property type="project" value="UniProtKB-KW"/>
</dbReference>
<feature type="non-terminal residue" evidence="1">
    <location>
        <position position="1"/>
    </location>
</feature>
<dbReference type="Proteomes" id="UP000265520">
    <property type="component" value="Unassembled WGS sequence"/>
</dbReference>
<protein>
    <submittedName>
        <fullName evidence="1">Protease Do-like 8 chloroplastic-like</fullName>
    </submittedName>
</protein>
<dbReference type="AlphaFoldDB" id="A0A392R6D9"/>
<dbReference type="EMBL" id="LXQA010077720">
    <property type="protein sequence ID" value="MCI10812.1"/>
    <property type="molecule type" value="Genomic_DNA"/>
</dbReference>
<keyword evidence="1" id="KW-0378">Hydrolase</keyword>
<sequence length="29" mass="2960">TSAGVGFAIPSSTVLRIVPQLIQFGKVSS</sequence>
<dbReference type="EMBL" id="LXQA010184648">
    <property type="protein sequence ID" value="MCI31095.1"/>
    <property type="molecule type" value="Genomic_DNA"/>
</dbReference>
<name>A0A392R6D9_9FABA</name>
<evidence type="ECO:0000313" key="1">
    <source>
        <dbReference type="EMBL" id="MCI31095.1"/>
    </source>
</evidence>
<evidence type="ECO:0000313" key="2">
    <source>
        <dbReference type="Proteomes" id="UP000265520"/>
    </source>
</evidence>
<reference evidence="1 2" key="1">
    <citation type="journal article" date="2018" name="Front. Plant Sci.">
        <title>Red Clover (Trifolium pratense) and Zigzag Clover (T. medium) - A Picture of Genomic Similarities and Differences.</title>
        <authorList>
            <person name="Dluhosova J."/>
            <person name="Istvanek J."/>
            <person name="Nedelnik J."/>
            <person name="Repkova J."/>
        </authorList>
    </citation>
    <scope>NUCLEOTIDE SEQUENCE [LARGE SCALE GENOMIC DNA]</scope>
    <source>
        <strain evidence="1">10/8</strain>
        <strain evidence="2">cv. 10/8</strain>
        <tissue evidence="1">Leaf</tissue>
    </source>
</reference>
<organism evidence="1 2">
    <name type="scientific">Trifolium medium</name>
    <dbReference type="NCBI Taxonomy" id="97028"/>
    <lineage>
        <taxon>Eukaryota</taxon>
        <taxon>Viridiplantae</taxon>
        <taxon>Streptophyta</taxon>
        <taxon>Embryophyta</taxon>
        <taxon>Tracheophyta</taxon>
        <taxon>Spermatophyta</taxon>
        <taxon>Magnoliopsida</taxon>
        <taxon>eudicotyledons</taxon>
        <taxon>Gunneridae</taxon>
        <taxon>Pentapetalae</taxon>
        <taxon>rosids</taxon>
        <taxon>fabids</taxon>
        <taxon>Fabales</taxon>
        <taxon>Fabaceae</taxon>
        <taxon>Papilionoideae</taxon>
        <taxon>50 kb inversion clade</taxon>
        <taxon>NPAAA clade</taxon>
        <taxon>Hologalegina</taxon>
        <taxon>IRL clade</taxon>
        <taxon>Trifolieae</taxon>
        <taxon>Trifolium</taxon>
    </lineage>
</organism>
<dbReference type="GO" id="GO:0008233">
    <property type="term" value="F:peptidase activity"/>
    <property type="evidence" value="ECO:0007669"/>
    <property type="project" value="UniProtKB-KW"/>
</dbReference>
<keyword evidence="1" id="KW-0645">Protease</keyword>
<accession>A0A392R6D9</accession>
<keyword evidence="2" id="KW-1185">Reference proteome</keyword>
<comment type="caution">
    <text evidence="1">The sequence shown here is derived from an EMBL/GenBank/DDBJ whole genome shotgun (WGS) entry which is preliminary data.</text>
</comment>